<organism evidence="2 3">
    <name type="scientific">Paraphaeosphaeria sporulosa</name>
    <dbReference type="NCBI Taxonomy" id="1460663"/>
    <lineage>
        <taxon>Eukaryota</taxon>
        <taxon>Fungi</taxon>
        <taxon>Dikarya</taxon>
        <taxon>Ascomycota</taxon>
        <taxon>Pezizomycotina</taxon>
        <taxon>Dothideomycetes</taxon>
        <taxon>Pleosporomycetidae</taxon>
        <taxon>Pleosporales</taxon>
        <taxon>Massarineae</taxon>
        <taxon>Didymosphaeriaceae</taxon>
        <taxon>Paraphaeosphaeria</taxon>
    </lineage>
</organism>
<evidence type="ECO:0000313" key="3">
    <source>
        <dbReference type="Proteomes" id="UP000077069"/>
    </source>
</evidence>
<proteinExistence type="predicted"/>
<accession>A0A177C9D2</accession>
<dbReference type="OrthoDB" id="3691081at2759"/>
<feature type="signal peptide" evidence="1">
    <location>
        <begin position="1"/>
        <end position="20"/>
    </location>
</feature>
<gene>
    <name evidence="2" type="ORF">CC84DRAFT_1259764</name>
</gene>
<dbReference type="InParanoid" id="A0A177C9D2"/>
<keyword evidence="3" id="KW-1185">Reference proteome</keyword>
<dbReference type="GeneID" id="28768424"/>
<name>A0A177C9D2_9PLEO</name>
<protein>
    <submittedName>
        <fullName evidence="2">Uncharacterized protein</fullName>
    </submittedName>
</protein>
<dbReference type="Proteomes" id="UP000077069">
    <property type="component" value="Unassembled WGS sequence"/>
</dbReference>
<feature type="chain" id="PRO_5008057893" evidence="1">
    <location>
        <begin position="21"/>
        <end position="470"/>
    </location>
</feature>
<keyword evidence="1" id="KW-0732">Signal</keyword>
<dbReference type="RefSeq" id="XP_018034719.1">
    <property type="nucleotide sequence ID" value="XM_018184938.1"/>
</dbReference>
<evidence type="ECO:0000256" key="1">
    <source>
        <dbReference type="SAM" id="SignalP"/>
    </source>
</evidence>
<dbReference type="STRING" id="1460663.A0A177C9D2"/>
<dbReference type="AlphaFoldDB" id="A0A177C9D2"/>
<evidence type="ECO:0000313" key="2">
    <source>
        <dbReference type="EMBL" id="OAG04354.1"/>
    </source>
</evidence>
<reference evidence="2 3" key="1">
    <citation type="submission" date="2016-05" db="EMBL/GenBank/DDBJ databases">
        <title>Comparative analysis of secretome profiles of manganese(II)-oxidizing ascomycete fungi.</title>
        <authorList>
            <consortium name="DOE Joint Genome Institute"/>
            <person name="Zeiner C.A."/>
            <person name="Purvine S.O."/>
            <person name="Zink E.M."/>
            <person name="Wu S."/>
            <person name="Pasa-Tolic L."/>
            <person name="Chaput D.L."/>
            <person name="Haridas S."/>
            <person name="Grigoriev I.V."/>
            <person name="Santelli C.M."/>
            <person name="Hansel C.M."/>
        </authorList>
    </citation>
    <scope>NUCLEOTIDE SEQUENCE [LARGE SCALE GENOMIC DNA]</scope>
    <source>
        <strain evidence="2 3">AP3s5-JAC2a</strain>
    </source>
</reference>
<dbReference type="EMBL" id="KV441553">
    <property type="protein sequence ID" value="OAG04354.1"/>
    <property type="molecule type" value="Genomic_DNA"/>
</dbReference>
<sequence>MATLSSVLTVALLALGGVDAKRKDKVSYSRYLARDCNGHPLSGDIDDLQLKGGASGCKQIEGQGVRFHMHKKDKYNKWIDDVNRGLWECGATVYRGVDCVLEDIIDQVSLPQAFNECNPLHADAGSISFWCRPNYGYQGIAQPREMELPVTSYSIDKYGKAHPSMYTTVINATQHIYNPLPEFTGITPLVTVTATKILEISTKVNTVPQVETTTTVAVPKVNARAEPAPKVALEPRGKQYNVKGVWMRHPWGQSAICFKCWTRKEMDFGKFKCRSGNYDKYDVPCPPVPNTIAPTTTVDITHTRTVEFWRTEADHFSFATQPSVAAEKRSPHKAVVFHNPYFPDLKVCADAEWENSGKPKAEVRLQKIKSFDKCAKKDPMYIDIGIPEQTRIGHTYVTSSITHTTRPVYAGTNTVTTTKTIIQTHHPSITFTATITQPVSPSTKVVLAPGSTTTATIVQPLFSFPYHPSQ</sequence>